<evidence type="ECO:0000313" key="3">
    <source>
        <dbReference type="Proteomes" id="UP001589867"/>
    </source>
</evidence>
<keyword evidence="3" id="KW-1185">Reference proteome</keyword>
<proteinExistence type="predicted"/>
<dbReference type="Proteomes" id="UP001589867">
    <property type="component" value="Unassembled WGS sequence"/>
</dbReference>
<reference evidence="2 3" key="1">
    <citation type="submission" date="2024-09" db="EMBL/GenBank/DDBJ databases">
        <authorList>
            <person name="Sun Q."/>
            <person name="Mori K."/>
        </authorList>
    </citation>
    <scope>NUCLEOTIDE SEQUENCE [LARGE SCALE GENOMIC DNA]</scope>
    <source>
        <strain evidence="2 3">TBRC 3947</strain>
    </source>
</reference>
<dbReference type="Gene3D" id="1.10.260.40">
    <property type="entry name" value="lambda repressor-like DNA-binding domains"/>
    <property type="match status" value="1"/>
</dbReference>
<name>A0ABV6MBM3_9ACTN</name>
<dbReference type="CDD" id="cd00093">
    <property type="entry name" value="HTH_XRE"/>
    <property type="match status" value="1"/>
</dbReference>
<feature type="domain" description="HTH cro/C1-type" evidence="1">
    <location>
        <begin position="16"/>
        <end position="71"/>
    </location>
</feature>
<dbReference type="Pfam" id="PF19054">
    <property type="entry name" value="DUF5753"/>
    <property type="match status" value="1"/>
</dbReference>
<dbReference type="Pfam" id="PF13560">
    <property type="entry name" value="HTH_31"/>
    <property type="match status" value="1"/>
</dbReference>
<dbReference type="SMART" id="SM00530">
    <property type="entry name" value="HTH_XRE"/>
    <property type="match status" value="1"/>
</dbReference>
<sequence>MAVQGPTLVRKQLGRRLRQLRDASGLTERQILAETDLSKSTLYFIEQGLRTVKRRNVRELCRVYQADASVTEALVRLADGTGERGWWEDFSDILPAWFRPYIGLEAAADRLMSYEPDLVHSLLQTVDYATVVFQASHPDADQAGLDRHLALLAKRQRAVFDRDPAIEITALLGEGVLAREVGSPELMAGQIQHLRLLRQRAKVDIRILPWTAGAHPAMTGGFALLAFNDPLDPTFVYLETQVGAHYLEDQAQIDVYRNVFDHVGKLCVPIEEHLFKPSVDKDRTT</sequence>
<dbReference type="InterPro" id="IPR043917">
    <property type="entry name" value="DUF5753"/>
</dbReference>
<accession>A0ABV6MBM3</accession>
<evidence type="ECO:0000259" key="1">
    <source>
        <dbReference type="SMART" id="SM00530"/>
    </source>
</evidence>
<dbReference type="RefSeq" id="WP_377257625.1">
    <property type="nucleotide sequence ID" value="NZ_JBHLUH010000064.1"/>
</dbReference>
<evidence type="ECO:0000313" key="2">
    <source>
        <dbReference type="EMBL" id="MFC0532102.1"/>
    </source>
</evidence>
<dbReference type="EMBL" id="JBHLUH010000064">
    <property type="protein sequence ID" value="MFC0532102.1"/>
    <property type="molecule type" value="Genomic_DNA"/>
</dbReference>
<organism evidence="2 3">
    <name type="scientific">Phytohabitans kaempferiae</name>
    <dbReference type="NCBI Taxonomy" id="1620943"/>
    <lineage>
        <taxon>Bacteria</taxon>
        <taxon>Bacillati</taxon>
        <taxon>Actinomycetota</taxon>
        <taxon>Actinomycetes</taxon>
        <taxon>Micromonosporales</taxon>
        <taxon>Micromonosporaceae</taxon>
    </lineage>
</organism>
<dbReference type="SUPFAM" id="SSF47413">
    <property type="entry name" value="lambda repressor-like DNA-binding domains"/>
    <property type="match status" value="1"/>
</dbReference>
<protein>
    <submittedName>
        <fullName evidence="2">Helix-turn-helix domain-containing protein</fullName>
    </submittedName>
</protein>
<comment type="caution">
    <text evidence="2">The sequence shown here is derived from an EMBL/GenBank/DDBJ whole genome shotgun (WGS) entry which is preliminary data.</text>
</comment>
<gene>
    <name evidence="2" type="ORF">ACFFIA_31075</name>
</gene>
<dbReference type="InterPro" id="IPR001387">
    <property type="entry name" value="Cro/C1-type_HTH"/>
</dbReference>
<dbReference type="InterPro" id="IPR010982">
    <property type="entry name" value="Lambda_DNA-bd_dom_sf"/>
</dbReference>